<name>A0A9P8C839_9HELO</name>
<evidence type="ECO:0000313" key="4">
    <source>
        <dbReference type="Proteomes" id="UP000824998"/>
    </source>
</evidence>
<dbReference type="Proteomes" id="UP000824998">
    <property type="component" value="Unassembled WGS sequence"/>
</dbReference>
<feature type="domain" description="HNH nuclease" evidence="2">
    <location>
        <begin position="191"/>
        <end position="259"/>
    </location>
</feature>
<protein>
    <recommendedName>
        <fullName evidence="2">HNH nuclease domain-containing protein</fullName>
    </recommendedName>
</protein>
<gene>
    <name evidence="3" type="ORF">BJ875DRAFT_260735</name>
</gene>
<dbReference type="Pfam" id="PF13391">
    <property type="entry name" value="HNH_2"/>
    <property type="match status" value="1"/>
</dbReference>
<sequence>MDVNINQDNNPNPSCTPAIEDRVLAIEIRTEAQDPSTFPPAASRPPSISVNPHHQIRFRHPHYPDSSNVLLTLFAPDSPAGGIEFGVAHAACGVISGNRWEGWFTTTIDGAKSTLTYGDILCERDYYFYLPNSSLETPYAIVPTFREWTFPHEDLHPCWQTHHDNIPSAQNSRFAAISSLSAAIFIRDQSCRMSGFTEGTQAAHLCPRSEDAWFQRNEMSRYNLNPLLVSQGPLEDTANALLLRQDLHTHFDAHKFVFVPKKSKSITEREIPIVAHLLMASRELGILHHNVRLKAIPDVDMAFLFTRFAWSMFTLLTGFLRVGVERRLIGTTISTPSGLPHILSAADCKSLVPGGSKSRSRSPTKRQRRRSDAEIDAEIKGEAYESGRPHKRQRRNASAGEESHEGSDSTESSKAIPTPTCMEAIDSLRDTWLQKERLRSDPDNKWSEEQAWATNIRDGDQVMDPADVQRYYRFMGHELKEGEPDP</sequence>
<dbReference type="EMBL" id="MU251424">
    <property type="protein sequence ID" value="KAG9235711.1"/>
    <property type="molecule type" value="Genomic_DNA"/>
</dbReference>
<dbReference type="OrthoDB" id="2142759at2759"/>
<accession>A0A9P8C839</accession>
<dbReference type="AlphaFoldDB" id="A0A9P8C839"/>
<dbReference type="InterPro" id="IPR003615">
    <property type="entry name" value="HNH_nuc"/>
</dbReference>
<reference evidence="3" key="1">
    <citation type="journal article" date="2021" name="IMA Fungus">
        <title>Genomic characterization of three marine fungi, including Emericellopsis atlantica sp. nov. with signatures of a generalist lifestyle and marine biomass degradation.</title>
        <authorList>
            <person name="Hagestad O.C."/>
            <person name="Hou L."/>
            <person name="Andersen J.H."/>
            <person name="Hansen E.H."/>
            <person name="Altermark B."/>
            <person name="Li C."/>
            <person name="Kuhnert E."/>
            <person name="Cox R.J."/>
            <person name="Crous P.W."/>
            <person name="Spatafora J.W."/>
            <person name="Lail K."/>
            <person name="Amirebrahimi M."/>
            <person name="Lipzen A."/>
            <person name="Pangilinan J."/>
            <person name="Andreopoulos W."/>
            <person name="Hayes R.D."/>
            <person name="Ng V."/>
            <person name="Grigoriev I.V."/>
            <person name="Jackson S.A."/>
            <person name="Sutton T.D.S."/>
            <person name="Dobson A.D.W."/>
            <person name="Rama T."/>
        </authorList>
    </citation>
    <scope>NUCLEOTIDE SEQUENCE</scope>
    <source>
        <strain evidence="3">TRa018bII</strain>
    </source>
</reference>
<feature type="compositionally biased region" description="Basic and acidic residues" evidence="1">
    <location>
        <begin position="370"/>
        <end position="388"/>
    </location>
</feature>
<evidence type="ECO:0000256" key="1">
    <source>
        <dbReference type="SAM" id="MobiDB-lite"/>
    </source>
</evidence>
<comment type="caution">
    <text evidence="3">The sequence shown here is derived from an EMBL/GenBank/DDBJ whole genome shotgun (WGS) entry which is preliminary data.</text>
</comment>
<evidence type="ECO:0000259" key="2">
    <source>
        <dbReference type="Pfam" id="PF13391"/>
    </source>
</evidence>
<evidence type="ECO:0000313" key="3">
    <source>
        <dbReference type="EMBL" id="KAG9235711.1"/>
    </source>
</evidence>
<keyword evidence="4" id="KW-1185">Reference proteome</keyword>
<organism evidence="3 4">
    <name type="scientific">Amylocarpus encephaloides</name>
    <dbReference type="NCBI Taxonomy" id="45428"/>
    <lineage>
        <taxon>Eukaryota</taxon>
        <taxon>Fungi</taxon>
        <taxon>Dikarya</taxon>
        <taxon>Ascomycota</taxon>
        <taxon>Pezizomycotina</taxon>
        <taxon>Leotiomycetes</taxon>
        <taxon>Helotiales</taxon>
        <taxon>Helotiales incertae sedis</taxon>
        <taxon>Amylocarpus</taxon>
    </lineage>
</organism>
<feature type="compositionally biased region" description="Basic residues" evidence="1">
    <location>
        <begin position="358"/>
        <end position="369"/>
    </location>
</feature>
<proteinExistence type="predicted"/>
<feature type="region of interest" description="Disordered" evidence="1">
    <location>
        <begin position="350"/>
        <end position="419"/>
    </location>
</feature>